<protein>
    <submittedName>
        <fullName evidence="2">2-alkyl-3-oxoalkanoate reductase</fullName>
        <ecNumber evidence="2">1.1.1.412</ecNumber>
    </submittedName>
</protein>
<dbReference type="AlphaFoldDB" id="A0A644SYQ7"/>
<feature type="domain" description="NAD-dependent epimerase/dehydratase" evidence="1">
    <location>
        <begin position="7"/>
        <end position="229"/>
    </location>
</feature>
<dbReference type="Gene3D" id="3.40.50.720">
    <property type="entry name" value="NAD(P)-binding Rossmann-like Domain"/>
    <property type="match status" value="1"/>
</dbReference>
<organism evidence="2">
    <name type="scientific">bioreactor metagenome</name>
    <dbReference type="NCBI Taxonomy" id="1076179"/>
    <lineage>
        <taxon>unclassified sequences</taxon>
        <taxon>metagenomes</taxon>
        <taxon>ecological metagenomes</taxon>
    </lineage>
</organism>
<evidence type="ECO:0000259" key="1">
    <source>
        <dbReference type="Pfam" id="PF01370"/>
    </source>
</evidence>
<sequence length="343" mass="37555">MSRGRTILLTGASGFIGTHLAERLVANGDEVRALHRREEPPKALLSLRERYGEGLRLYRAELGDQRRIAEALEDVEAVVHTAALAFDWGSMDSFVQTNYQATVNLLHASREAGVKVFLYMSSAVVQGFGPHVDSTEEGPYYPLKYPYPITKKMAEDYVLSKNEPGFRVTAIRPCNVYGPGDRTSTYAMYEAILDGVFGYIGTGEALTCPIYIDDLCAGTLAALDAPRTAGQALLLTDGSKVSWKEYCRVMYAAVGSTKKPLSLPTPLAALSARIMCLGAKLIGAGAPPLTSYRVEQASQDYHFSNAKARRLIGFSPRVFYEEGLHRTAQAFLQERAGNGDKRP</sequence>
<reference evidence="2" key="1">
    <citation type="submission" date="2019-08" db="EMBL/GenBank/DDBJ databases">
        <authorList>
            <person name="Kucharzyk K."/>
            <person name="Murdoch R.W."/>
            <person name="Higgins S."/>
            <person name="Loffler F."/>
        </authorList>
    </citation>
    <scope>NUCLEOTIDE SEQUENCE</scope>
</reference>
<keyword evidence="2" id="KW-0560">Oxidoreductase</keyword>
<dbReference type="Pfam" id="PF01370">
    <property type="entry name" value="Epimerase"/>
    <property type="match status" value="1"/>
</dbReference>
<dbReference type="EC" id="1.1.1.412" evidence="2"/>
<proteinExistence type="predicted"/>
<dbReference type="SUPFAM" id="SSF51735">
    <property type="entry name" value="NAD(P)-binding Rossmann-fold domains"/>
    <property type="match status" value="1"/>
</dbReference>
<accession>A0A644SYQ7</accession>
<dbReference type="GO" id="GO:0004029">
    <property type="term" value="F:aldehyde dehydrogenase (NAD+) activity"/>
    <property type="evidence" value="ECO:0007669"/>
    <property type="project" value="TreeGrafter"/>
</dbReference>
<dbReference type="InterPro" id="IPR001509">
    <property type="entry name" value="Epimerase_deHydtase"/>
</dbReference>
<dbReference type="EMBL" id="VSSQ01000010">
    <property type="protein sequence ID" value="MPL59779.1"/>
    <property type="molecule type" value="Genomic_DNA"/>
</dbReference>
<dbReference type="GO" id="GO:0005737">
    <property type="term" value="C:cytoplasm"/>
    <property type="evidence" value="ECO:0007669"/>
    <property type="project" value="TreeGrafter"/>
</dbReference>
<name>A0A644SYQ7_9ZZZZ</name>
<gene>
    <name evidence="2" type="primary">oleD_1</name>
    <name evidence="2" type="ORF">SDC9_05334</name>
</gene>
<dbReference type="PANTHER" id="PTHR48079:SF6">
    <property type="entry name" value="NAD(P)-BINDING DOMAIN-CONTAINING PROTEIN-RELATED"/>
    <property type="match status" value="1"/>
</dbReference>
<comment type="caution">
    <text evidence="2">The sequence shown here is derived from an EMBL/GenBank/DDBJ whole genome shotgun (WGS) entry which is preliminary data.</text>
</comment>
<dbReference type="InterPro" id="IPR036291">
    <property type="entry name" value="NAD(P)-bd_dom_sf"/>
</dbReference>
<dbReference type="InterPro" id="IPR051783">
    <property type="entry name" value="NAD(P)-dependent_oxidoreduct"/>
</dbReference>
<evidence type="ECO:0000313" key="2">
    <source>
        <dbReference type="EMBL" id="MPL59779.1"/>
    </source>
</evidence>
<dbReference type="PANTHER" id="PTHR48079">
    <property type="entry name" value="PROTEIN YEEZ"/>
    <property type="match status" value="1"/>
</dbReference>